<dbReference type="SUPFAM" id="SSF47323">
    <property type="entry name" value="Anticodon-binding domain of a subclass of class I aminoacyl-tRNA synthetases"/>
    <property type="match status" value="1"/>
</dbReference>
<dbReference type="GO" id="GO:0004814">
    <property type="term" value="F:arginine-tRNA ligase activity"/>
    <property type="evidence" value="ECO:0007669"/>
    <property type="project" value="UniProtKB-EC"/>
</dbReference>
<evidence type="ECO:0000256" key="2">
    <source>
        <dbReference type="ARBA" id="ARBA00005594"/>
    </source>
</evidence>
<dbReference type="Gene3D" id="3.40.50.620">
    <property type="entry name" value="HUPs"/>
    <property type="match status" value="1"/>
</dbReference>
<evidence type="ECO:0000256" key="14">
    <source>
        <dbReference type="ARBA" id="ARBA00023146"/>
    </source>
</evidence>
<protein>
    <recommendedName>
        <fullName evidence="3">arginine--tRNA ligase</fullName>
        <ecNumber evidence="3">6.1.1.19</ecNumber>
    </recommendedName>
    <alternativeName>
        <fullName evidence="15">Arginyl-tRNA synthetase</fullName>
    </alternativeName>
</protein>
<feature type="transmembrane region" description="Helical" evidence="18">
    <location>
        <begin position="139"/>
        <end position="164"/>
    </location>
</feature>
<dbReference type="Gene3D" id="1.10.730.10">
    <property type="entry name" value="Isoleucyl-tRNA Synthetase, Domain 1"/>
    <property type="match status" value="1"/>
</dbReference>
<evidence type="ECO:0000256" key="13">
    <source>
        <dbReference type="ARBA" id="ARBA00023136"/>
    </source>
</evidence>
<dbReference type="GO" id="GO:0005739">
    <property type="term" value="C:mitochondrion"/>
    <property type="evidence" value="ECO:0007669"/>
    <property type="project" value="TreeGrafter"/>
</dbReference>
<sequence length="1278" mass="142975">MGSGHDMGSGMFSAVNTDLARRYWYTVAGFVGAFLVIRAVNFYQLQQRLRTRAANSIECPTKPSNQFLQIWATLTAVVREASAPQLHVPFRGFSWLTPPPLGRIIALLVYWIVIIYMMTSNGVVVKDVFFWERIGYRNAWVTITQVPLLYLLASKCSIIGFLVGTSHERLNWLHRWVGRTMFVTATVHGWHFYTDWVRTDFVEYQMRMMPSTKYGFGAWAVLLWTLLSGLAPFRRMGYEIFVLQHLLSAIFFLWLVYVHIPISARYNVWFAIAALCFDRVCRIGLLAWQNIKLFPDKSKCRGGQRIGHRAQLKAVGESITVVTIKDVHFKWRAGQHLYLWFPRIGPAEAHPYTIACAHQLPDTCICNSIQLVVRKHAGFSKRLHEHAKSGKGGRHATVFVSGPYGAPPNWGIFETVILISASTGASFTLPILESLLQSSATNCVKRVDFLLAAKQGDEIDFYVARLHELIETAREKGVELGVHVAVTQGPSPPLAKGATGGNQTVVDAVSASSSGSNLGKQPDVDEEKENAPRNLLATGADVERAPASPSPSPRPRKRASHASTDSHVFYGSVRPNVDAFIRGPVEATGGETSVVSAAPPPPSHSFPPSPLPSHPPTTRLTSQLSQSHAAGPSRTATLTSPPLRAHMEQLAQKVDGMSLDAIADKYPNCHPELNPFDFYRAHLSNVLADITAVDPKIIYGALQWTQTLDKGDLVLAAPALRIKGQKPDELVKQWGDKFPDNDPLFQKPAVSGYFMAFFVRPAPIVETVITMIQKRGREFGYNSFNGLRDPKDPSKGRKRMIVEFSSPNIAKPFHAGHLRSTIIGGFLANLYQGAGWDVTRINYLGDWGKQYGLLALAFEKYGDEEALTKDPINHLFQLYVRINSEMTAEKEQIEKRKQDGEDVTALEADSLDEQARRYFKKMTDRDPAALAQWKRFRDLSITRYQDTYARLNIKFDEYSGESQVPEEAMEKVGREMQEKGICKEDKGAMIVDFQELVPGKEGKRLEKPIVRKRDGTALYLTRDISELLGRYEKYDFDQMIYVVASAQDLHLKQLFKIIELLGHKDIAAKCQHVNFGLVLGMSTRKGTVKFLDDILRDVADKMHETMKKNEGKYSQVANPEATADTLGISSVMVQDMTGKRINNYTFNMDAMTSFEGDTGPYLQYAHARVSSIRRKAGLSDEDLASADLSLLTEPHAVNIVRLLALWPDMVQNTLRTLEPTTVLTYLFKMTHALSSSYDQLQVVGSERELMKARMALYDAAHTVLGNGMRLLGLNPVER</sequence>
<evidence type="ECO:0000256" key="17">
    <source>
        <dbReference type="SAM" id="MobiDB-lite"/>
    </source>
</evidence>
<dbReference type="AlphaFoldDB" id="A0AAN6MNN6"/>
<feature type="transmembrane region" description="Helical" evidence="18">
    <location>
        <begin position="240"/>
        <end position="260"/>
    </location>
</feature>
<dbReference type="SFLD" id="SFLDG01168">
    <property type="entry name" value="Ferric_reductase_subgroup_(FRE"/>
    <property type="match status" value="1"/>
</dbReference>
<comment type="subcellular location">
    <subcellularLocation>
        <location evidence="1">Membrane</location>
        <topology evidence="1">Multi-pass membrane protein</topology>
    </subcellularLocation>
</comment>
<evidence type="ECO:0000256" key="18">
    <source>
        <dbReference type="SAM" id="Phobius"/>
    </source>
</evidence>
<dbReference type="InterPro" id="IPR036695">
    <property type="entry name" value="Arg-tRNA-synth_N_sf"/>
</dbReference>
<reference evidence="20" key="2">
    <citation type="submission" date="2023-05" db="EMBL/GenBank/DDBJ databases">
        <authorList>
            <consortium name="Lawrence Berkeley National Laboratory"/>
            <person name="Steindorff A."/>
            <person name="Hensen N."/>
            <person name="Bonometti L."/>
            <person name="Westerberg I."/>
            <person name="Brannstrom I.O."/>
            <person name="Guillou S."/>
            <person name="Cros-Aarteil S."/>
            <person name="Calhoun S."/>
            <person name="Haridas S."/>
            <person name="Kuo A."/>
            <person name="Mondo S."/>
            <person name="Pangilinan J."/>
            <person name="Riley R."/>
            <person name="Labutti K."/>
            <person name="Andreopoulos B."/>
            <person name="Lipzen A."/>
            <person name="Chen C."/>
            <person name="Yanf M."/>
            <person name="Daum C."/>
            <person name="Ng V."/>
            <person name="Clum A."/>
            <person name="Ohm R."/>
            <person name="Martin F."/>
            <person name="Silar P."/>
            <person name="Natvig D."/>
            <person name="Lalanne C."/>
            <person name="Gautier V."/>
            <person name="Ament-Velasquez S.L."/>
            <person name="Kruys A."/>
            <person name="Hutchinson M.I."/>
            <person name="Powell A.J."/>
            <person name="Barry K."/>
            <person name="Miller A.N."/>
            <person name="Grigoriev I.V."/>
            <person name="Debuchy R."/>
            <person name="Gladieux P."/>
            <person name="Thoren M.H."/>
            <person name="Johannesson H."/>
        </authorList>
    </citation>
    <scope>NUCLEOTIDE SEQUENCE</scope>
    <source>
        <strain evidence="20">CBS 103.79</strain>
    </source>
</reference>
<keyword evidence="8" id="KW-0648">Protein biosynthesis</keyword>
<evidence type="ECO:0000256" key="9">
    <source>
        <dbReference type="ARBA" id="ARBA00022982"/>
    </source>
</evidence>
<gene>
    <name evidence="20" type="ORF">C8A05DRAFT_43535</name>
</gene>
<dbReference type="Pfam" id="PF00750">
    <property type="entry name" value="tRNA-synt_1d"/>
    <property type="match status" value="1"/>
</dbReference>
<dbReference type="InterPro" id="IPR001278">
    <property type="entry name" value="Arg-tRNA-ligase"/>
</dbReference>
<keyword evidence="4" id="KW-0436">Ligase</keyword>
<dbReference type="Pfam" id="PF01794">
    <property type="entry name" value="Ferric_reduct"/>
    <property type="match status" value="1"/>
</dbReference>
<comment type="similarity">
    <text evidence="2">Belongs to the class-I aminoacyl-tRNA synthetase family.</text>
</comment>
<dbReference type="CDD" id="cd00671">
    <property type="entry name" value="ArgRS_core"/>
    <property type="match status" value="1"/>
</dbReference>
<evidence type="ECO:0000256" key="16">
    <source>
        <dbReference type="ARBA" id="ARBA00049339"/>
    </source>
</evidence>
<feature type="domain" description="FAD-binding FR-type" evidence="19">
    <location>
        <begin position="299"/>
        <end position="410"/>
    </location>
</feature>
<dbReference type="CDD" id="cd06186">
    <property type="entry name" value="NOX_Duox_like_FAD_NADP"/>
    <property type="match status" value="1"/>
</dbReference>
<dbReference type="PROSITE" id="PS00178">
    <property type="entry name" value="AA_TRNA_LIGASE_I"/>
    <property type="match status" value="1"/>
</dbReference>
<keyword evidence="10 18" id="KW-1133">Transmembrane helix</keyword>
<dbReference type="GO" id="GO:0016491">
    <property type="term" value="F:oxidoreductase activity"/>
    <property type="evidence" value="ECO:0007669"/>
    <property type="project" value="UniProtKB-KW"/>
</dbReference>
<keyword evidence="6" id="KW-0547">Nucleotide-binding</keyword>
<dbReference type="GO" id="GO:0006811">
    <property type="term" value="P:monoatomic ion transport"/>
    <property type="evidence" value="ECO:0007669"/>
    <property type="project" value="UniProtKB-KW"/>
</dbReference>
<dbReference type="PROSITE" id="PS51384">
    <property type="entry name" value="FAD_FR"/>
    <property type="match status" value="1"/>
</dbReference>
<dbReference type="Proteomes" id="UP001303889">
    <property type="component" value="Unassembled WGS sequence"/>
</dbReference>
<dbReference type="FunFam" id="3.40.50.620:FF:000058">
    <property type="entry name" value="Mitochondrial arginyl-tRNA synthetase"/>
    <property type="match status" value="1"/>
</dbReference>
<dbReference type="PRINTS" id="PR01038">
    <property type="entry name" value="TRNASYNTHARG"/>
</dbReference>
<dbReference type="InterPro" id="IPR017927">
    <property type="entry name" value="FAD-bd_FR_type"/>
</dbReference>
<proteinExistence type="inferred from homology"/>
<keyword evidence="12" id="KW-0813">Transport</keyword>
<evidence type="ECO:0000256" key="3">
    <source>
        <dbReference type="ARBA" id="ARBA00012837"/>
    </source>
</evidence>
<dbReference type="InterPro" id="IPR013121">
    <property type="entry name" value="Fe_red_NAD-bd_6"/>
</dbReference>
<keyword evidence="14" id="KW-0030">Aminoacyl-tRNA synthetase</keyword>
<dbReference type="Gene3D" id="2.40.30.10">
    <property type="entry name" value="Translation factors"/>
    <property type="match status" value="1"/>
</dbReference>
<evidence type="ECO:0000256" key="15">
    <source>
        <dbReference type="ARBA" id="ARBA00033033"/>
    </source>
</evidence>
<dbReference type="CDD" id="cd07956">
    <property type="entry name" value="Anticodon_Ia_Arg"/>
    <property type="match status" value="1"/>
</dbReference>
<dbReference type="SUPFAM" id="SSF63380">
    <property type="entry name" value="Riboflavin synthase domain-like"/>
    <property type="match status" value="1"/>
</dbReference>
<dbReference type="NCBIfam" id="TIGR00456">
    <property type="entry name" value="argS"/>
    <property type="match status" value="1"/>
</dbReference>
<feature type="transmembrane region" description="Helical" evidence="18">
    <location>
        <begin position="176"/>
        <end position="194"/>
    </location>
</feature>
<feature type="compositionally biased region" description="Pro residues" evidence="17">
    <location>
        <begin position="598"/>
        <end position="615"/>
    </location>
</feature>
<dbReference type="Gene3D" id="3.30.1360.70">
    <property type="entry name" value="Arginyl tRNA synthetase N-terminal domain"/>
    <property type="match status" value="1"/>
</dbReference>
<evidence type="ECO:0000256" key="5">
    <source>
        <dbReference type="ARBA" id="ARBA00022692"/>
    </source>
</evidence>
<dbReference type="InterPro" id="IPR039261">
    <property type="entry name" value="FNR_nucleotide-bd"/>
</dbReference>
<feature type="transmembrane region" description="Helical" evidence="18">
    <location>
        <begin position="101"/>
        <end position="119"/>
    </location>
</feature>
<dbReference type="InterPro" id="IPR008909">
    <property type="entry name" value="DALR_anticod-bd"/>
</dbReference>
<dbReference type="EMBL" id="MU855464">
    <property type="protein sequence ID" value="KAK3903188.1"/>
    <property type="molecule type" value="Genomic_DNA"/>
</dbReference>
<dbReference type="InterPro" id="IPR014729">
    <property type="entry name" value="Rossmann-like_a/b/a_fold"/>
</dbReference>
<evidence type="ECO:0000256" key="11">
    <source>
        <dbReference type="ARBA" id="ARBA00023002"/>
    </source>
</evidence>
<evidence type="ECO:0000256" key="10">
    <source>
        <dbReference type="ARBA" id="ARBA00022989"/>
    </source>
</evidence>
<name>A0AAN6MNN6_9PEZI</name>
<evidence type="ECO:0000256" key="7">
    <source>
        <dbReference type="ARBA" id="ARBA00022840"/>
    </source>
</evidence>
<dbReference type="SUPFAM" id="SSF55190">
    <property type="entry name" value="Arginyl-tRNA synthetase (ArgRS), N-terminal 'additional' domain"/>
    <property type="match status" value="1"/>
</dbReference>
<feature type="region of interest" description="Disordered" evidence="17">
    <location>
        <begin position="590"/>
        <end position="639"/>
    </location>
</feature>
<dbReference type="InterPro" id="IPR005148">
    <property type="entry name" value="Arg-tRNA-synth_N"/>
</dbReference>
<dbReference type="PANTHER" id="PTHR11956:SF11">
    <property type="entry name" value="ARGININE--TRNA LIGASE, MITOCHONDRIAL-RELATED"/>
    <property type="match status" value="1"/>
</dbReference>
<dbReference type="Pfam" id="PF08022">
    <property type="entry name" value="FAD_binding_8"/>
    <property type="match status" value="1"/>
</dbReference>
<dbReference type="EC" id="6.1.1.19" evidence="3"/>
<keyword evidence="11" id="KW-0560">Oxidoreductase</keyword>
<feature type="region of interest" description="Disordered" evidence="17">
    <location>
        <begin position="509"/>
        <end position="570"/>
    </location>
</feature>
<dbReference type="GO" id="GO:0032543">
    <property type="term" value="P:mitochondrial translation"/>
    <property type="evidence" value="ECO:0007669"/>
    <property type="project" value="TreeGrafter"/>
</dbReference>
<dbReference type="SMART" id="SM01016">
    <property type="entry name" value="Arg_tRNA_synt_N"/>
    <property type="match status" value="1"/>
</dbReference>
<dbReference type="SUPFAM" id="SSF52374">
    <property type="entry name" value="Nucleotidylyl transferase"/>
    <property type="match status" value="1"/>
</dbReference>
<reference evidence="20" key="1">
    <citation type="journal article" date="2023" name="Mol. Phylogenet. Evol.">
        <title>Genome-scale phylogeny and comparative genomics of the fungal order Sordariales.</title>
        <authorList>
            <person name="Hensen N."/>
            <person name="Bonometti L."/>
            <person name="Westerberg I."/>
            <person name="Brannstrom I.O."/>
            <person name="Guillou S."/>
            <person name="Cros-Aarteil S."/>
            <person name="Calhoun S."/>
            <person name="Haridas S."/>
            <person name="Kuo A."/>
            <person name="Mondo S."/>
            <person name="Pangilinan J."/>
            <person name="Riley R."/>
            <person name="LaButti K."/>
            <person name="Andreopoulos B."/>
            <person name="Lipzen A."/>
            <person name="Chen C."/>
            <person name="Yan M."/>
            <person name="Daum C."/>
            <person name="Ng V."/>
            <person name="Clum A."/>
            <person name="Steindorff A."/>
            <person name="Ohm R.A."/>
            <person name="Martin F."/>
            <person name="Silar P."/>
            <person name="Natvig D.O."/>
            <person name="Lalanne C."/>
            <person name="Gautier V."/>
            <person name="Ament-Velasquez S.L."/>
            <person name="Kruys A."/>
            <person name="Hutchinson M.I."/>
            <person name="Powell A.J."/>
            <person name="Barry K."/>
            <person name="Miller A.N."/>
            <person name="Grigoriev I.V."/>
            <person name="Debuchy R."/>
            <person name="Gladieux P."/>
            <person name="Hiltunen Thoren M."/>
            <person name="Johannesson H."/>
        </authorList>
    </citation>
    <scope>NUCLEOTIDE SEQUENCE</scope>
    <source>
        <strain evidence="20">CBS 103.79</strain>
    </source>
</reference>
<keyword evidence="7" id="KW-0067">ATP-binding</keyword>
<dbReference type="GO" id="GO:0006420">
    <property type="term" value="P:arginyl-tRNA aminoacylation"/>
    <property type="evidence" value="ECO:0007669"/>
    <property type="project" value="InterPro"/>
</dbReference>
<feature type="transmembrane region" description="Helical" evidence="18">
    <location>
        <begin position="23"/>
        <end position="43"/>
    </location>
</feature>
<evidence type="ECO:0000256" key="4">
    <source>
        <dbReference type="ARBA" id="ARBA00022598"/>
    </source>
</evidence>
<comment type="caution">
    <text evidence="20">The sequence shown here is derived from an EMBL/GenBank/DDBJ whole genome shotgun (WGS) entry which is preliminary data.</text>
</comment>
<keyword evidence="12" id="KW-0406">Ion transport</keyword>
<dbReference type="FunFam" id="1.10.730.10:FF:000006">
    <property type="entry name" value="Arginyl-tRNA synthetase 2, mitochondrial"/>
    <property type="match status" value="1"/>
</dbReference>
<accession>A0AAN6MNN6</accession>
<dbReference type="SFLD" id="SFLDS00052">
    <property type="entry name" value="Ferric_Reductase_Domain"/>
    <property type="match status" value="1"/>
</dbReference>
<dbReference type="InterPro" id="IPR009080">
    <property type="entry name" value="tRNAsynth_Ia_anticodon-bd"/>
</dbReference>
<evidence type="ECO:0000256" key="1">
    <source>
        <dbReference type="ARBA" id="ARBA00004141"/>
    </source>
</evidence>
<dbReference type="SMART" id="SM00836">
    <property type="entry name" value="DALR_1"/>
    <property type="match status" value="1"/>
</dbReference>
<organism evidence="20 21">
    <name type="scientific">Staphylotrichum tortipilum</name>
    <dbReference type="NCBI Taxonomy" id="2831512"/>
    <lineage>
        <taxon>Eukaryota</taxon>
        <taxon>Fungi</taxon>
        <taxon>Dikarya</taxon>
        <taxon>Ascomycota</taxon>
        <taxon>Pezizomycotina</taxon>
        <taxon>Sordariomycetes</taxon>
        <taxon>Sordariomycetidae</taxon>
        <taxon>Sordariales</taxon>
        <taxon>Chaetomiaceae</taxon>
        <taxon>Staphylotrichum</taxon>
    </lineage>
</organism>
<evidence type="ECO:0000259" key="19">
    <source>
        <dbReference type="PROSITE" id="PS51384"/>
    </source>
</evidence>
<feature type="compositionally biased region" description="Polar residues" evidence="17">
    <location>
        <begin position="618"/>
        <end position="639"/>
    </location>
</feature>
<evidence type="ECO:0000256" key="12">
    <source>
        <dbReference type="ARBA" id="ARBA00023065"/>
    </source>
</evidence>
<dbReference type="GO" id="GO:0016020">
    <property type="term" value="C:membrane"/>
    <property type="evidence" value="ECO:0007669"/>
    <property type="project" value="UniProtKB-SubCell"/>
</dbReference>
<dbReference type="InterPro" id="IPR001412">
    <property type="entry name" value="aa-tRNA-synth_I_CS"/>
</dbReference>
<keyword evidence="21" id="KW-1185">Reference proteome</keyword>
<keyword evidence="13 18" id="KW-0472">Membrane</keyword>
<dbReference type="Gene3D" id="3.40.50.80">
    <property type="entry name" value="Nucleotide-binding domain of ferredoxin-NADP reductase (FNR) module"/>
    <property type="match status" value="1"/>
</dbReference>
<feature type="transmembrane region" description="Helical" evidence="18">
    <location>
        <begin position="214"/>
        <end position="233"/>
    </location>
</feature>
<dbReference type="Pfam" id="PF05746">
    <property type="entry name" value="DALR_1"/>
    <property type="match status" value="1"/>
</dbReference>
<dbReference type="InterPro" id="IPR013130">
    <property type="entry name" value="Fe3_Rdtase_TM_dom"/>
</dbReference>
<dbReference type="Pfam" id="PF08030">
    <property type="entry name" value="NAD_binding_6"/>
    <property type="match status" value="1"/>
</dbReference>
<evidence type="ECO:0000313" key="20">
    <source>
        <dbReference type="EMBL" id="KAK3903188.1"/>
    </source>
</evidence>
<keyword evidence="9" id="KW-0249">Electron transport</keyword>
<evidence type="ECO:0000313" key="21">
    <source>
        <dbReference type="Proteomes" id="UP001303889"/>
    </source>
</evidence>
<dbReference type="InterPro" id="IPR035684">
    <property type="entry name" value="ArgRS_core"/>
</dbReference>
<keyword evidence="5 18" id="KW-0812">Transmembrane</keyword>
<dbReference type="GO" id="GO:0005524">
    <property type="term" value="F:ATP binding"/>
    <property type="evidence" value="ECO:0007669"/>
    <property type="project" value="UniProtKB-KW"/>
</dbReference>
<dbReference type="PANTHER" id="PTHR11956">
    <property type="entry name" value="ARGINYL-TRNA SYNTHETASE"/>
    <property type="match status" value="1"/>
</dbReference>
<comment type="catalytic activity">
    <reaction evidence="16">
        <text>tRNA(Arg) + L-arginine + ATP = L-arginyl-tRNA(Arg) + AMP + diphosphate</text>
        <dbReference type="Rhea" id="RHEA:20301"/>
        <dbReference type="Rhea" id="RHEA-COMP:9658"/>
        <dbReference type="Rhea" id="RHEA-COMP:9673"/>
        <dbReference type="ChEBI" id="CHEBI:30616"/>
        <dbReference type="ChEBI" id="CHEBI:32682"/>
        <dbReference type="ChEBI" id="CHEBI:33019"/>
        <dbReference type="ChEBI" id="CHEBI:78442"/>
        <dbReference type="ChEBI" id="CHEBI:78513"/>
        <dbReference type="ChEBI" id="CHEBI:456215"/>
        <dbReference type="EC" id="6.1.1.19"/>
    </reaction>
</comment>
<evidence type="ECO:0000256" key="8">
    <source>
        <dbReference type="ARBA" id="ARBA00022917"/>
    </source>
</evidence>
<evidence type="ECO:0000256" key="6">
    <source>
        <dbReference type="ARBA" id="ARBA00022741"/>
    </source>
</evidence>
<dbReference type="InterPro" id="IPR017938">
    <property type="entry name" value="Riboflavin_synthase-like_b-brl"/>
</dbReference>
<dbReference type="InterPro" id="IPR013112">
    <property type="entry name" value="FAD-bd_8"/>
</dbReference>